<dbReference type="GeneID" id="62147609"/>
<dbReference type="Proteomes" id="UP000710849">
    <property type="component" value="Unassembled WGS sequence"/>
</dbReference>
<gene>
    <name evidence="2" type="ORF">EAE97_004020</name>
</gene>
<reference evidence="2 3" key="1">
    <citation type="journal article" date="2020" name="Genome Biol. Evol.">
        <title>Comparative genomics of Sclerotiniaceae.</title>
        <authorList>
            <person name="Valero Jimenez C.A."/>
            <person name="Steentjes M."/>
            <person name="Scholten O.E."/>
            <person name="Van Kan J.A.L."/>
        </authorList>
    </citation>
    <scope>NUCLEOTIDE SEQUENCE [LARGE SCALE GENOMIC DNA]</scope>
    <source>
        <strain evidence="2 3">MUCL 94</strain>
    </source>
</reference>
<evidence type="ECO:0000313" key="3">
    <source>
        <dbReference type="Proteomes" id="UP000710849"/>
    </source>
</evidence>
<evidence type="ECO:0000313" key="2">
    <source>
        <dbReference type="EMBL" id="KAF7948609.1"/>
    </source>
</evidence>
<sequence>MELHKSASMGEIPSPLSITSQLDEEEKNSSLSSNNSIDCDIFQSESYLFMCKRSRFSSQRSNARQLIQASESDRMKKFNIFVQTVNSIPQPHHKADMVCYVCDDVRIHQEEVTTKVPLIKNTELTHCY</sequence>
<dbReference type="RefSeq" id="XP_038735141.1">
    <property type="nucleotide sequence ID" value="XM_038874532.1"/>
</dbReference>
<protein>
    <submittedName>
        <fullName evidence="2">Uncharacterized protein</fullName>
    </submittedName>
</protein>
<organism evidence="2 3">
    <name type="scientific">Botrytis byssoidea</name>
    <dbReference type="NCBI Taxonomy" id="139641"/>
    <lineage>
        <taxon>Eukaryota</taxon>
        <taxon>Fungi</taxon>
        <taxon>Dikarya</taxon>
        <taxon>Ascomycota</taxon>
        <taxon>Pezizomycotina</taxon>
        <taxon>Leotiomycetes</taxon>
        <taxon>Helotiales</taxon>
        <taxon>Sclerotiniaceae</taxon>
        <taxon>Botrytis</taxon>
    </lineage>
</organism>
<name>A0A9P5IU78_9HELO</name>
<accession>A0A9P5IU78</accession>
<feature type="region of interest" description="Disordered" evidence="1">
    <location>
        <begin position="1"/>
        <end position="36"/>
    </location>
</feature>
<keyword evidence="3" id="KW-1185">Reference proteome</keyword>
<dbReference type="AlphaFoldDB" id="A0A9P5IU78"/>
<dbReference type="EMBL" id="RCSW01000006">
    <property type="protein sequence ID" value="KAF7948609.1"/>
    <property type="molecule type" value="Genomic_DNA"/>
</dbReference>
<proteinExistence type="predicted"/>
<comment type="caution">
    <text evidence="2">The sequence shown here is derived from an EMBL/GenBank/DDBJ whole genome shotgun (WGS) entry which is preliminary data.</text>
</comment>
<evidence type="ECO:0000256" key="1">
    <source>
        <dbReference type="SAM" id="MobiDB-lite"/>
    </source>
</evidence>